<evidence type="ECO:0000256" key="15">
    <source>
        <dbReference type="SAM" id="Coils"/>
    </source>
</evidence>
<dbReference type="GO" id="GO:0070987">
    <property type="term" value="P:error-free translesion synthesis"/>
    <property type="evidence" value="ECO:0007669"/>
    <property type="project" value="TreeGrafter"/>
</dbReference>
<feature type="region of interest" description="Disordered" evidence="16">
    <location>
        <begin position="144"/>
        <end position="192"/>
    </location>
</feature>
<comment type="cofactor">
    <cofactor evidence="14">
        <name>Mg(2+)</name>
        <dbReference type="ChEBI" id="CHEBI:18420"/>
    </cofactor>
    <text evidence="14">Binds 2 magnesium ions.</text>
</comment>
<sequence>MAGRGCGQRGDNGWSEWGGYMAAKKRKLEEQFDKDCSNNAKQLERKSNIFHGISIFVDGHTEPPADELKKLMMEHGGVYHAYYSKDKVTYFISNNLPYAKIRKLKPNDKVVRSQWITDSIKQNKLLPTYDYEMYKDITKSRGQTELNFKRTEPMRPITSDFNVPNSDEEENNSIEKSSSSSSETEDIQAEEDDHLSALDAKHPKFLETFLKRSRLHYLSSTAVAKKVYVQDLRQKLEHRQLIEKRREELKNNLQRSERDYLFKLNDEKKDKIYMHIDMDCFFVSVATRNQPELRDQPIAITHSKGKKSTTTNEHQFYSRSELASCNYAARQYGIKNGMYLGKAQELCRNHQAKLLCLPYDYEGFHEVSDRFYDIILSYTLDVEAVSCDEMYVDLTELILYLKPLHPLTFVSLLREEIQLNTKCPCSAGLASNMLLARLATRQAKPNGQCYIEKGYEQEFISKQKIIDLPGIGSSILDKLQQTSLHKSIETCKHVQNLFSLEKLKSVLGTKQGQTIYDMTRGIDIRTLAKDYSPKSISIDINYGIRFQTFDELNLFIKQLATELQKRLQQAKQKGKQLTVKIRVRSVNAPIVTEKFMGCGKTDDSSRLVNLHSFTDDLTIIELETIKLLKQMNFVVSDLRGIGIGITQLQSTIKNSHGKDMNGTRTLFDCNQFRVPKLTITTDDIQNIDEPSESSVTRKRPIQQDPTTSVVPKKLTRHDCYTPGQIDPRVMNELPAEIRQEVEEHLKNPPTTLGINSELHQINIAEKSFTQVMDHLDEAVLNELPPEMRREITIAQKLRKMESKYPPVGGKRLVSAPVSSTLINKEKSNAFNVLMNSPQKQPIPKKTTNPIKKYHTETILNEENTVPIPLNEKKLNTNQQQQQQQQQPSIAGCTSLNDVKLMLREWIDSSDEPNQIDLDLFQNYLFDLLNSYNAEMVHQLLIYGLLQLKTLTKTIWTDNFQILIDSVQLRFRQMYGGATMDLS</sequence>
<dbReference type="Pfam" id="PF11799">
    <property type="entry name" value="IMS_C"/>
    <property type="match status" value="1"/>
</dbReference>
<feature type="domain" description="BRCT" evidence="17">
    <location>
        <begin position="45"/>
        <end position="133"/>
    </location>
</feature>
<dbReference type="GO" id="GO:0003887">
    <property type="term" value="F:DNA-directed DNA polymerase activity"/>
    <property type="evidence" value="ECO:0007669"/>
    <property type="project" value="InterPro"/>
</dbReference>
<evidence type="ECO:0000259" key="17">
    <source>
        <dbReference type="PROSITE" id="PS50172"/>
    </source>
</evidence>
<dbReference type="Gene3D" id="3.40.1170.60">
    <property type="match status" value="1"/>
</dbReference>
<evidence type="ECO:0000313" key="21">
    <source>
        <dbReference type="Proteomes" id="UP000663891"/>
    </source>
</evidence>
<reference evidence="19" key="1">
    <citation type="submission" date="2021-02" db="EMBL/GenBank/DDBJ databases">
        <authorList>
            <person name="Nowell W R."/>
        </authorList>
    </citation>
    <scope>NUCLEOTIDE SEQUENCE</scope>
</reference>
<dbReference type="GO" id="GO:0006281">
    <property type="term" value="P:DNA repair"/>
    <property type="evidence" value="ECO:0007669"/>
    <property type="project" value="UniProtKB-KW"/>
</dbReference>
<evidence type="ECO:0000313" key="19">
    <source>
        <dbReference type="EMBL" id="CAF0749804.1"/>
    </source>
</evidence>
<organism evidence="19 21">
    <name type="scientific">Adineta steineri</name>
    <dbReference type="NCBI Taxonomy" id="433720"/>
    <lineage>
        <taxon>Eukaryota</taxon>
        <taxon>Metazoa</taxon>
        <taxon>Spiralia</taxon>
        <taxon>Gnathifera</taxon>
        <taxon>Rotifera</taxon>
        <taxon>Eurotatoria</taxon>
        <taxon>Bdelloidea</taxon>
        <taxon>Adinetida</taxon>
        <taxon>Adinetidae</taxon>
        <taxon>Adineta</taxon>
    </lineage>
</organism>
<gene>
    <name evidence="20" type="ORF">OKA104_LOCUS29665</name>
    <name evidence="19" type="ORF">VCS650_LOCUS1172</name>
</gene>
<dbReference type="Proteomes" id="UP000663891">
    <property type="component" value="Unassembled WGS sequence"/>
</dbReference>
<dbReference type="Gene3D" id="1.20.58.1280">
    <property type="entry name" value="DNA repair protein Rev1, C-terminal domain"/>
    <property type="match status" value="1"/>
</dbReference>
<evidence type="ECO:0000256" key="6">
    <source>
        <dbReference type="ARBA" id="ARBA00022695"/>
    </source>
</evidence>
<keyword evidence="12 13" id="KW-0539">Nucleus</keyword>
<dbReference type="PANTHER" id="PTHR45990:SF1">
    <property type="entry name" value="DNA REPAIR PROTEIN REV1"/>
    <property type="match status" value="1"/>
</dbReference>
<dbReference type="Gene3D" id="3.30.70.270">
    <property type="match status" value="1"/>
</dbReference>
<evidence type="ECO:0000256" key="8">
    <source>
        <dbReference type="ARBA" id="ARBA00022763"/>
    </source>
</evidence>
<dbReference type="Gene3D" id="3.30.1490.100">
    <property type="entry name" value="DNA polymerase, Y-family, little finger domain"/>
    <property type="match status" value="1"/>
</dbReference>
<evidence type="ECO:0000259" key="18">
    <source>
        <dbReference type="PROSITE" id="PS50173"/>
    </source>
</evidence>
<dbReference type="SMART" id="SM00292">
    <property type="entry name" value="BRCT"/>
    <property type="match status" value="1"/>
</dbReference>
<dbReference type="GO" id="GO:0017125">
    <property type="term" value="F:deoxycytidyl transferase activity"/>
    <property type="evidence" value="ECO:0007669"/>
    <property type="project" value="TreeGrafter"/>
</dbReference>
<evidence type="ECO:0000256" key="12">
    <source>
        <dbReference type="ARBA" id="ARBA00023242"/>
    </source>
</evidence>
<keyword evidence="4 13" id="KW-0237">DNA synthesis</keyword>
<dbReference type="EMBL" id="CAJOAY010003055">
    <property type="protein sequence ID" value="CAF3999006.1"/>
    <property type="molecule type" value="Genomic_DNA"/>
</dbReference>
<dbReference type="PANTHER" id="PTHR45990">
    <property type="entry name" value="DNA REPAIR PROTEIN REV1"/>
    <property type="match status" value="1"/>
</dbReference>
<keyword evidence="8 13" id="KW-0227">DNA damage</keyword>
<dbReference type="Proteomes" id="UP000663881">
    <property type="component" value="Unassembled WGS sequence"/>
</dbReference>
<dbReference type="Pfam" id="PF21999">
    <property type="entry name" value="IMS_HHH_1"/>
    <property type="match status" value="1"/>
</dbReference>
<comment type="function">
    <text evidence="13">Deoxycytidyl transferase involved in DNA repair. Transfers a dCMP residue from dCTP to the 3'-end of a DNA primer in a template-dependent reaction. May assist in the first step in the bypass of abasic lesions by the insertion of a nucleotide opposite the lesion. Required for normal induction of mutations by physical and chemical agents.</text>
</comment>
<feature type="coiled-coil region" evidence="15">
    <location>
        <begin position="232"/>
        <end position="266"/>
    </location>
</feature>
<feature type="binding site" evidence="14">
    <location>
        <position position="388"/>
    </location>
    <ligand>
        <name>Mg(2+)</name>
        <dbReference type="ChEBI" id="CHEBI:18420"/>
        <label>1</label>
    </ligand>
</feature>
<evidence type="ECO:0000256" key="4">
    <source>
        <dbReference type="ARBA" id="ARBA00022634"/>
    </source>
</evidence>
<dbReference type="GO" id="GO:0003684">
    <property type="term" value="F:damaged DNA binding"/>
    <property type="evidence" value="ECO:0007669"/>
    <property type="project" value="UniProtKB-UniRule"/>
</dbReference>
<dbReference type="GO" id="GO:0046872">
    <property type="term" value="F:metal ion binding"/>
    <property type="evidence" value="ECO:0007669"/>
    <property type="project" value="UniProtKB-KW"/>
</dbReference>
<dbReference type="FunFam" id="3.30.1490.100:FF:000001">
    <property type="entry name" value="DNA repair protein REV1"/>
    <property type="match status" value="1"/>
</dbReference>
<evidence type="ECO:0000256" key="9">
    <source>
        <dbReference type="ARBA" id="ARBA00022842"/>
    </source>
</evidence>
<dbReference type="AlphaFoldDB" id="A0A813P6Q2"/>
<name>A0A813P6Q2_9BILA</name>
<evidence type="ECO:0000256" key="3">
    <source>
        <dbReference type="ARBA" id="ARBA00020399"/>
    </source>
</evidence>
<accession>A0A813P6Q2</accession>
<dbReference type="EMBL" id="CAJNON010000005">
    <property type="protein sequence ID" value="CAF0749804.1"/>
    <property type="molecule type" value="Genomic_DNA"/>
</dbReference>
<keyword evidence="10 13" id="KW-0238">DNA-binding</keyword>
<dbReference type="InterPro" id="IPR036775">
    <property type="entry name" value="DNA_pol_Y-fam_lit_finger_sf"/>
</dbReference>
<dbReference type="Pfam" id="PF00817">
    <property type="entry name" value="IMS"/>
    <property type="match status" value="1"/>
</dbReference>
<evidence type="ECO:0000256" key="5">
    <source>
        <dbReference type="ARBA" id="ARBA00022679"/>
    </source>
</evidence>
<protein>
    <recommendedName>
        <fullName evidence="3 13">DNA repair protein REV1</fullName>
        <ecNumber evidence="13">2.7.7.-</ecNumber>
    </recommendedName>
</protein>
<dbReference type="EC" id="2.7.7.-" evidence="13"/>
<keyword evidence="11 13" id="KW-0234">DNA repair</keyword>
<dbReference type="SUPFAM" id="SSF52113">
    <property type="entry name" value="BRCT domain"/>
    <property type="match status" value="1"/>
</dbReference>
<evidence type="ECO:0000256" key="1">
    <source>
        <dbReference type="ARBA" id="ARBA00004123"/>
    </source>
</evidence>
<dbReference type="Gene3D" id="1.10.150.20">
    <property type="entry name" value="5' to 3' exonuclease, C-terminal subdomain"/>
    <property type="match status" value="1"/>
</dbReference>
<dbReference type="SUPFAM" id="SSF100879">
    <property type="entry name" value="Lesion bypass DNA polymerase (Y-family), little finger domain"/>
    <property type="match status" value="1"/>
</dbReference>
<evidence type="ECO:0000256" key="11">
    <source>
        <dbReference type="ARBA" id="ARBA00023204"/>
    </source>
</evidence>
<keyword evidence="6 13" id="KW-0548">Nucleotidyltransferase</keyword>
<dbReference type="PROSITE" id="PS50172">
    <property type="entry name" value="BRCT"/>
    <property type="match status" value="1"/>
</dbReference>
<dbReference type="OrthoDB" id="427711at2759"/>
<dbReference type="InterPro" id="IPR001357">
    <property type="entry name" value="BRCT_dom"/>
</dbReference>
<evidence type="ECO:0000256" key="14">
    <source>
        <dbReference type="PIRSR" id="PIRSR036573-2"/>
    </source>
</evidence>
<dbReference type="InterPro" id="IPR036420">
    <property type="entry name" value="BRCT_dom_sf"/>
</dbReference>
<dbReference type="InterPro" id="IPR012112">
    <property type="entry name" value="REV1"/>
</dbReference>
<dbReference type="InterPro" id="IPR043128">
    <property type="entry name" value="Rev_trsase/Diguanyl_cyclase"/>
</dbReference>
<evidence type="ECO:0000256" key="13">
    <source>
        <dbReference type="PIRNR" id="PIRNR036573"/>
    </source>
</evidence>
<keyword evidence="7 14" id="KW-0479">Metal-binding</keyword>
<keyword evidence="5 13" id="KW-0808">Transferase</keyword>
<evidence type="ECO:0000256" key="2">
    <source>
        <dbReference type="ARBA" id="ARBA00010945"/>
    </source>
</evidence>
<feature type="compositionally biased region" description="Acidic residues" evidence="16">
    <location>
        <begin position="183"/>
        <end position="192"/>
    </location>
</feature>
<keyword evidence="15" id="KW-0175">Coiled coil</keyword>
<dbReference type="FunFam" id="3.40.50.10190:FF:000011">
    <property type="entry name" value="DNA repair protein REV1"/>
    <property type="match status" value="1"/>
</dbReference>
<feature type="coiled-coil region" evidence="15">
    <location>
        <begin position="553"/>
        <end position="580"/>
    </location>
</feature>
<feature type="binding site" evidence="14">
    <location>
        <position position="277"/>
    </location>
    <ligand>
        <name>Mg(2+)</name>
        <dbReference type="ChEBI" id="CHEBI:18420"/>
        <label>1</label>
    </ligand>
</feature>
<dbReference type="Gene3D" id="6.10.250.1630">
    <property type="match status" value="1"/>
</dbReference>
<feature type="domain" description="UmuC" evidence="18">
    <location>
        <begin position="273"/>
        <end position="472"/>
    </location>
</feature>
<comment type="similarity">
    <text evidence="2 13">Belongs to the DNA polymerase type-Y family.</text>
</comment>
<evidence type="ECO:0000256" key="10">
    <source>
        <dbReference type="ARBA" id="ARBA00023125"/>
    </source>
</evidence>
<evidence type="ECO:0000313" key="20">
    <source>
        <dbReference type="EMBL" id="CAF3999006.1"/>
    </source>
</evidence>
<comment type="caution">
    <text evidence="19">The sequence shown here is derived from an EMBL/GenBank/DDBJ whole genome shotgun (WGS) entry which is preliminary data.</text>
</comment>
<dbReference type="InterPro" id="IPR001126">
    <property type="entry name" value="UmuC"/>
</dbReference>
<dbReference type="PIRSF" id="PIRSF036573">
    <property type="entry name" value="REV1"/>
    <property type="match status" value="1"/>
</dbReference>
<dbReference type="GO" id="GO:0005634">
    <property type="term" value="C:nucleus"/>
    <property type="evidence" value="ECO:0007669"/>
    <property type="project" value="UniProtKB-SubCell"/>
</dbReference>
<dbReference type="PROSITE" id="PS50173">
    <property type="entry name" value="UMUC"/>
    <property type="match status" value="1"/>
</dbReference>
<dbReference type="Gene3D" id="3.40.50.10190">
    <property type="entry name" value="BRCT domain"/>
    <property type="match status" value="1"/>
</dbReference>
<dbReference type="SUPFAM" id="SSF56672">
    <property type="entry name" value="DNA/RNA polymerases"/>
    <property type="match status" value="1"/>
</dbReference>
<feature type="region of interest" description="Disordered" evidence="16">
    <location>
        <begin position="688"/>
        <end position="709"/>
    </location>
</feature>
<dbReference type="InterPro" id="IPR017961">
    <property type="entry name" value="DNA_pol_Y-fam_little_finger"/>
</dbReference>
<dbReference type="InterPro" id="IPR038401">
    <property type="entry name" value="Rev1_C_sf"/>
</dbReference>
<dbReference type="InterPro" id="IPR053848">
    <property type="entry name" value="IMS_HHH_1"/>
</dbReference>
<proteinExistence type="inferred from homology"/>
<dbReference type="Pfam" id="PF16589">
    <property type="entry name" value="BRCT_2"/>
    <property type="match status" value="1"/>
</dbReference>
<comment type="subcellular location">
    <subcellularLocation>
        <location evidence="1 13">Nucleus</location>
    </subcellularLocation>
</comment>
<feature type="binding site" evidence="14">
    <location>
        <position position="389"/>
    </location>
    <ligand>
        <name>Mg(2+)</name>
        <dbReference type="ChEBI" id="CHEBI:18420"/>
        <label>1</label>
    </ligand>
</feature>
<dbReference type="GO" id="GO:0042276">
    <property type="term" value="P:error-prone translesion synthesis"/>
    <property type="evidence" value="ECO:0007669"/>
    <property type="project" value="InterPro"/>
</dbReference>
<evidence type="ECO:0000256" key="16">
    <source>
        <dbReference type="SAM" id="MobiDB-lite"/>
    </source>
</evidence>
<keyword evidence="9 14" id="KW-0460">Magnesium</keyword>
<evidence type="ECO:0000256" key="7">
    <source>
        <dbReference type="ARBA" id="ARBA00022723"/>
    </source>
</evidence>
<dbReference type="InterPro" id="IPR043502">
    <property type="entry name" value="DNA/RNA_pol_sf"/>
</dbReference>
<dbReference type="CDD" id="cd17719">
    <property type="entry name" value="BRCT_Rev1"/>
    <property type="match status" value="1"/>
</dbReference>